<dbReference type="Gene3D" id="3.40.30.10">
    <property type="entry name" value="Glutaredoxin"/>
    <property type="match status" value="1"/>
</dbReference>
<proteinExistence type="inferred from homology"/>
<dbReference type="SUPFAM" id="SSF47933">
    <property type="entry name" value="ERP29 C domain-like"/>
    <property type="match status" value="1"/>
</dbReference>
<protein>
    <recommendedName>
        <fullName evidence="3">Thioredoxin domain-containing protein</fullName>
    </recommendedName>
</protein>
<dbReference type="PANTHER" id="PTHR45672:SF3">
    <property type="entry name" value="THIOREDOXIN DOMAIN-CONTAINING PROTEIN 5"/>
    <property type="match status" value="1"/>
</dbReference>
<feature type="domain" description="Thioredoxin" evidence="3">
    <location>
        <begin position="1"/>
        <end position="68"/>
    </location>
</feature>
<keyword evidence="2" id="KW-0732">Signal</keyword>
<evidence type="ECO:0000256" key="2">
    <source>
        <dbReference type="ARBA" id="ARBA00022729"/>
    </source>
</evidence>
<dbReference type="SUPFAM" id="SSF52833">
    <property type="entry name" value="Thioredoxin-like"/>
    <property type="match status" value="1"/>
</dbReference>
<dbReference type="PANTHER" id="PTHR45672">
    <property type="entry name" value="PROTEIN DISULFIDE-ISOMERASE C17H9.14C-RELATED"/>
    <property type="match status" value="1"/>
</dbReference>
<reference evidence="4" key="1">
    <citation type="submission" date="2021-01" db="EMBL/GenBank/DDBJ databases">
        <authorList>
            <person name="Corre E."/>
            <person name="Pelletier E."/>
            <person name="Niang G."/>
            <person name="Scheremetjew M."/>
            <person name="Finn R."/>
            <person name="Kale V."/>
            <person name="Holt S."/>
            <person name="Cochrane G."/>
            <person name="Meng A."/>
            <person name="Brown T."/>
            <person name="Cohen L."/>
        </authorList>
    </citation>
    <scope>NUCLEOTIDE SEQUENCE</scope>
    <source>
        <strain evidence="4">Ms1</strain>
    </source>
</reference>
<gene>
    <name evidence="4" type="ORF">BSP0115_LOCUS13246</name>
</gene>
<dbReference type="GO" id="GO:0005783">
    <property type="term" value="C:endoplasmic reticulum"/>
    <property type="evidence" value="ECO:0007669"/>
    <property type="project" value="TreeGrafter"/>
</dbReference>
<evidence type="ECO:0000259" key="3">
    <source>
        <dbReference type="Pfam" id="PF00085"/>
    </source>
</evidence>
<dbReference type="Pfam" id="PF00085">
    <property type="entry name" value="Thioredoxin"/>
    <property type="match status" value="1"/>
</dbReference>
<comment type="similarity">
    <text evidence="1">Belongs to the protein disulfide isomerase family.</text>
</comment>
<dbReference type="InterPro" id="IPR036356">
    <property type="entry name" value="ERp29_C_sf"/>
</dbReference>
<accession>A0A7S1CI66</accession>
<dbReference type="InterPro" id="IPR051063">
    <property type="entry name" value="PDI"/>
</dbReference>
<name>A0A7S1CI66_9STRA</name>
<sequence>MKPAWDQLGDEFASSSSVVVGDVDCTVHQDLCSKHEVRGYPTIKYYKQGEDAESYQGGRDFDSLKAFVVDTLQVACQIDDQSGCTDKEVKYIAKMQAAPAAKVAAQIERLEGMKGDKMKPDLKQWLFQRLNILTQIAGSNAEL</sequence>
<dbReference type="GO" id="GO:0006457">
    <property type="term" value="P:protein folding"/>
    <property type="evidence" value="ECO:0007669"/>
    <property type="project" value="TreeGrafter"/>
</dbReference>
<dbReference type="InterPro" id="IPR036249">
    <property type="entry name" value="Thioredoxin-like_sf"/>
</dbReference>
<dbReference type="AlphaFoldDB" id="A0A7S1CI66"/>
<dbReference type="InterPro" id="IPR013766">
    <property type="entry name" value="Thioredoxin_domain"/>
</dbReference>
<evidence type="ECO:0000313" key="4">
    <source>
        <dbReference type="EMBL" id="CAD8919984.1"/>
    </source>
</evidence>
<evidence type="ECO:0000256" key="1">
    <source>
        <dbReference type="ARBA" id="ARBA00006347"/>
    </source>
</evidence>
<organism evidence="4">
    <name type="scientific">Bicosoecida sp. CB-2014</name>
    <dbReference type="NCBI Taxonomy" id="1486930"/>
    <lineage>
        <taxon>Eukaryota</taxon>
        <taxon>Sar</taxon>
        <taxon>Stramenopiles</taxon>
        <taxon>Bigyra</taxon>
        <taxon>Opalozoa</taxon>
        <taxon>Bicosoecida</taxon>
    </lineage>
</organism>
<dbReference type="GO" id="GO:0003756">
    <property type="term" value="F:protein disulfide isomerase activity"/>
    <property type="evidence" value="ECO:0007669"/>
    <property type="project" value="TreeGrafter"/>
</dbReference>
<dbReference type="EMBL" id="HBFS01019717">
    <property type="protein sequence ID" value="CAD8919984.1"/>
    <property type="molecule type" value="Transcribed_RNA"/>
</dbReference>